<proteinExistence type="predicted"/>
<keyword evidence="3" id="KW-1185">Reference proteome</keyword>
<dbReference type="AlphaFoldDB" id="A0A7K3W3A5"/>
<feature type="region of interest" description="Disordered" evidence="1">
    <location>
        <begin position="31"/>
        <end position="52"/>
    </location>
</feature>
<sequence>AAVVHSFREYRKDRAQESADALAAEAARLADVTRAPDLDRPLAGGRPSAPQD</sequence>
<gene>
    <name evidence="2" type="ORF">GCU56_15950</name>
</gene>
<comment type="caution">
    <text evidence="2">The sequence shown here is derived from an EMBL/GenBank/DDBJ whole genome shotgun (WGS) entry which is preliminary data.</text>
</comment>
<dbReference type="EMBL" id="JAAGWF010000017">
    <property type="protein sequence ID" value="NEK59355.1"/>
    <property type="molecule type" value="Genomic_DNA"/>
</dbReference>
<feature type="non-terminal residue" evidence="2">
    <location>
        <position position="1"/>
    </location>
</feature>
<accession>A0A7K3W3A5</accession>
<reference evidence="2 3" key="1">
    <citation type="submission" date="2020-02" db="EMBL/GenBank/DDBJ databases">
        <title>Geodermatophilus sabuli CPCC 205279 I12A-02694.</title>
        <authorList>
            <person name="Jiang Z."/>
        </authorList>
    </citation>
    <scope>NUCLEOTIDE SEQUENCE [LARGE SCALE GENOMIC DNA]</scope>
    <source>
        <strain evidence="2 3">I12A-02694</strain>
    </source>
</reference>
<organism evidence="2 3">
    <name type="scientific">Geodermatophilus sabuli</name>
    <dbReference type="NCBI Taxonomy" id="1564158"/>
    <lineage>
        <taxon>Bacteria</taxon>
        <taxon>Bacillati</taxon>
        <taxon>Actinomycetota</taxon>
        <taxon>Actinomycetes</taxon>
        <taxon>Geodermatophilales</taxon>
        <taxon>Geodermatophilaceae</taxon>
        <taxon>Geodermatophilus</taxon>
    </lineage>
</organism>
<evidence type="ECO:0000313" key="3">
    <source>
        <dbReference type="Proteomes" id="UP000470246"/>
    </source>
</evidence>
<dbReference type="Proteomes" id="UP000470246">
    <property type="component" value="Unassembled WGS sequence"/>
</dbReference>
<name>A0A7K3W3A5_9ACTN</name>
<evidence type="ECO:0000256" key="1">
    <source>
        <dbReference type="SAM" id="MobiDB-lite"/>
    </source>
</evidence>
<protein>
    <submittedName>
        <fullName evidence="2">Sulfite exporter TauE/SafE family protein</fullName>
    </submittedName>
</protein>
<evidence type="ECO:0000313" key="2">
    <source>
        <dbReference type="EMBL" id="NEK59355.1"/>
    </source>
</evidence>